<dbReference type="EMBL" id="LT558118">
    <property type="protein sequence ID" value="SAM70242.1"/>
    <property type="molecule type" value="Genomic_DNA"/>
</dbReference>
<proteinExistence type="predicted"/>
<gene>
    <name evidence="2" type="ORF">UBRO_21044</name>
</gene>
<reference evidence="3" key="1">
    <citation type="submission" date="2016-04" db="EMBL/GenBank/DDBJ databases">
        <authorList>
            <person name="Guldener U."/>
            <person name="Guldener U."/>
        </authorList>
    </citation>
    <scope>NUCLEOTIDE SEQUENCE [LARGE SCALE GENOMIC DNA]</scope>
    <source>
        <strain evidence="3">UB2112</strain>
    </source>
</reference>
<evidence type="ECO:0000313" key="3">
    <source>
        <dbReference type="Proteomes" id="UP000179920"/>
    </source>
</evidence>
<protein>
    <submittedName>
        <fullName evidence="2">Uncharacterized protein</fullName>
    </submittedName>
</protein>
<evidence type="ECO:0000313" key="2">
    <source>
        <dbReference type="EMBL" id="SAM70242.1"/>
    </source>
</evidence>
<feature type="region of interest" description="Disordered" evidence="1">
    <location>
        <begin position="1"/>
        <end position="23"/>
    </location>
</feature>
<name>A0A1K0GJ64_9BASI</name>
<accession>A0A1K0GJ64</accession>
<organism evidence="2 3">
    <name type="scientific">Ustilago bromivora</name>
    <dbReference type="NCBI Taxonomy" id="307758"/>
    <lineage>
        <taxon>Eukaryota</taxon>
        <taxon>Fungi</taxon>
        <taxon>Dikarya</taxon>
        <taxon>Basidiomycota</taxon>
        <taxon>Ustilaginomycotina</taxon>
        <taxon>Ustilaginomycetes</taxon>
        <taxon>Ustilaginales</taxon>
        <taxon>Ustilaginaceae</taxon>
        <taxon>Ustilago</taxon>
    </lineage>
</organism>
<sequence>MQAKDTADNDNKINDEPDYKSDDNDISKLYSFHTLAKLLEPVPKLTSQNYYSWSAHVIFFLRSVPHAMEHLKRVYNPDHPKWSCPFDDTLTNAV</sequence>
<evidence type="ECO:0000256" key="1">
    <source>
        <dbReference type="SAM" id="MobiDB-lite"/>
    </source>
</evidence>
<dbReference type="OrthoDB" id="10358431at2759"/>
<dbReference type="AlphaFoldDB" id="A0A1K0GJ64"/>
<dbReference type="Proteomes" id="UP000179920">
    <property type="component" value="Chromosome II"/>
</dbReference>